<evidence type="ECO:0000313" key="2">
    <source>
        <dbReference type="Proteomes" id="UP001064048"/>
    </source>
</evidence>
<name>A0ACC0JT01_CHOFU</name>
<protein>
    <submittedName>
        <fullName evidence="1">Uncharacterized protein</fullName>
    </submittedName>
</protein>
<evidence type="ECO:0000313" key="1">
    <source>
        <dbReference type="EMBL" id="KAI8427164.1"/>
    </source>
</evidence>
<proteinExistence type="predicted"/>
<reference evidence="1 2" key="1">
    <citation type="journal article" date="2022" name="Genome Biol. Evol.">
        <title>The Spruce Budworm Genome: Reconstructing the Evolutionary History of Antifreeze Proteins.</title>
        <authorList>
            <person name="Beliveau C."/>
            <person name="Gagne P."/>
            <person name="Picq S."/>
            <person name="Vernygora O."/>
            <person name="Keeling C.I."/>
            <person name="Pinkney K."/>
            <person name="Doucet D."/>
            <person name="Wen F."/>
            <person name="Johnston J.S."/>
            <person name="Maaroufi H."/>
            <person name="Boyle B."/>
            <person name="Laroche J."/>
            <person name="Dewar K."/>
            <person name="Juretic N."/>
            <person name="Blackburn G."/>
            <person name="Nisole A."/>
            <person name="Brunet B."/>
            <person name="Brandao M."/>
            <person name="Lumley L."/>
            <person name="Duan J."/>
            <person name="Quan G."/>
            <person name="Lucarotti C.J."/>
            <person name="Roe A.D."/>
            <person name="Sperling F.A.H."/>
            <person name="Levesque R.C."/>
            <person name="Cusson M."/>
        </authorList>
    </citation>
    <scope>NUCLEOTIDE SEQUENCE [LARGE SCALE GENOMIC DNA]</scope>
    <source>
        <strain evidence="1">Glfc:IPQL:Cfum</strain>
    </source>
</reference>
<accession>A0ACC0JT01</accession>
<keyword evidence="2" id="KW-1185">Reference proteome</keyword>
<organism evidence="1 2">
    <name type="scientific">Choristoneura fumiferana</name>
    <name type="common">Spruce budworm moth</name>
    <name type="synonym">Archips fumiferana</name>
    <dbReference type="NCBI Taxonomy" id="7141"/>
    <lineage>
        <taxon>Eukaryota</taxon>
        <taxon>Metazoa</taxon>
        <taxon>Ecdysozoa</taxon>
        <taxon>Arthropoda</taxon>
        <taxon>Hexapoda</taxon>
        <taxon>Insecta</taxon>
        <taxon>Pterygota</taxon>
        <taxon>Neoptera</taxon>
        <taxon>Endopterygota</taxon>
        <taxon>Lepidoptera</taxon>
        <taxon>Glossata</taxon>
        <taxon>Ditrysia</taxon>
        <taxon>Tortricoidea</taxon>
        <taxon>Tortricidae</taxon>
        <taxon>Tortricinae</taxon>
        <taxon>Choristoneura</taxon>
    </lineage>
</organism>
<comment type="caution">
    <text evidence="1">The sequence shown here is derived from an EMBL/GenBank/DDBJ whole genome shotgun (WGS) entry which is preliminary data.</text>
</comment>
<sequence length="393" mass="43396">MESSACRRRASDADQSARAYSATAECEPVMVKEEPDCGVCGVSEAAVAEGLYADHEIKDEIICGPELVQQQDVAFTIQNMLAVKEENVRVLKPRDDAEAPPECRTFADRPHCNGSMKNTRHKLYRCSFCSKQFITEAFLNEHNIQIHKVVDLHEPKKVGADAAPESMCFGAEPRCSKSLIHTRQRLYSCSYCNKQFFTKAHLTNHQRIHTEYKYFISIDMESSACRRGASDADQSARAYSATAECEPVMVKEEPEWGECGVSEAALAEGLYAGHEIKYELVIGPELIEQQDIACLMQNDWSSIEKGPCKPKAEGGADAAPECTTTCGGEGPGCNRSTEQQHGLKNCYVRLERLPVGDLSSGYYTLSRAEKDACKLKPAGEAGPRRRVHAPSLI</sequence>
<dbReference type="EMBL" id="CM046126">
    <property type="protein sequence ID" value="KAI8427164.1"/>
    <property type="molecule type" value="Genomic_DNA"/>
</dbReference>
<gene>
    <name evidence="1" type="ORF">MSG28_014779</name>
</gene>
<dbReference type="Proteomes" id="UP001064048">
    <property type="component" value="Chromosome 26"/>
</dbReference>